<keyword evidence="11" id="KW-1185">Reference proteome</keyword>
<dbReference type="Gene3D" id="3.90.1150.180">
    <property type="match status" value="1"/>
</dbReference>
<evidence type="ECO:0000256" key="1">
    <source>
        <dbReference type="ARBA" id="ARBA00001933"/>
    </source>
</evidence>
<evidence type="ECO:0000256" key="7">
    <source>
        <dbReference type="ARBA" id="ARBA00044507"/>
    </source>
</evidence>
<comment type="function">
    <text evidence="8">Converts seryl-tRNA(Sec) to selenocysteinyl-tRNA(Sec) required for selenoprotein biosynthesis.</text>
</comment>
<dbReference type="EC" id="2.9.1.1" evidence="8"/>
<keyword evidence="3 8" id="KW-0808">Transferase</keyword>
<evidence type="ECO:0000256" key="6">
    <source>
        <dbReference type="ARBA" id="ARBA00023266"/>
    </source>
</evidence>
<proteinExistence type="inferred from homology"/>
<dbReference type="Pfam" id="PF03841">
    <property type="entry name" value="SelA"/>
    <property type="match status" value="1"/>
</dbReference>
<dbReference type="InterPro" id="IPR004534">
    <property type="entry name" value="SelA_trans"/>
</dbReference>
<keyword evidence="6 8" id="KW-0711">Selenium</keyword>
<comment type="similarity">
    <text evidence="7 8">Belongs to the SelA family.</text>
</comment>
<evidence type="ECO:0000313" key="10">
    <source>
        <dbReference type="EMBL" id="BDE05018.1"/>
    </source>
</evidence>
<dbReference type="GO" id="GO:0001514">
    <property type="term" value="P:selenocysteine incorporation"/>
    <property type="evidence" value="ECO:0007669"/>
    <property type="project" value="UniProtKB-UniRule"/>
</dbReference>
<keyword evidence="2 8" id="KW-0963">Cytoplasm</keyword>
<dbReference type="GO" id="GO:0005737">
    <property type="term" value="C:cytoplasm"/>
    <property type="evidence" value="ECO:0007669"/>
    <property type="project" value="UniProtKB-SubCell"/>
</dbReference>
<dbReference type="NCBIfam" id="TIGR00474">
    <property type="entry name" value="selA"/>
    <property type="match status" value="1"/>
</dbReference>
<dbReference type="SUPFAM" id="SSF53383">
    <property type="entry name" value="PLP-dependent transferases"/>
    <property type="match status" value="1"/>
</dbReference>
<evidence type="ECO:0000313" key="11">
    <source>
        <dbReference type="Proteomes" id="UP001317532"/>
    </source>
</evidence>
<dbReference type="PANTHER" id="PTHR32328">
    <property type="entry name" value="L-SERYL-TRNA(SEC) SELENIUM TRANSFERASE"/>
    <property type="match status" value="1"/>
</dbReference>
<organism evidence="10 11">
    <name type="scientific">Vulcanimicrobium alpinum</name>
    <dbReference type="NCBI Taxonomy" id="3016050"/>
    <lineage>
        <taxon>Bacteria</taxon>
        <taxon>Bacillati</taxon>
        <taxon>Vulcanimicrobiota</taxon>
        <taxon>Vulcanimicrobiia</taxon>
        <taxon>Vulcanimicrobiales</taxon>
        <taxon>Vulcanimicrobiaceae</taxon>
        <taxon>Vulcanimicrobium</taxon>
    </lineage>
</organism>
<comment type="cofactor">
    <cofactor evidence="1 8 9">
        <name>pyridoxal 5'-phosphate</name>
        <dbReference type="ChEBI" id="CHEBI:597326"/>
    </cofactor>
</comment>
<evidence type="ECO:0000256" key="8">
    <source>
        <dbReference type="HAMAP-Rule" id="MF_00423"/>
    </source>
</evidence>
<keyword evidence="4 8" id="KW-0663">Pyridoxal phosphate</keyword>
<dbReference type="InterPro" id="IPR018319">
    <property type="entry name" value="SelA-like"/>
</dbReference>
<dbReference type="Proteomes" id="UP001317532">
    <property type="component" value="Chromosome"/>
</dbReference>
<evidence type="ECO:0000256" key="5">
    <source>
        <dbReference type="ARBA" id="ARBA00022917"/>
    </source>
</evidence>
<name>A0AAN1XVJ6_UNVUL</name>
<dbReference type="KEGG" id="vab:WPS_02940"/>
<feature type="modified residue" description="N6-(pyridoxal phosphate)lysine" evidence="8 9">
    <location>
        <position position="267"/>
    </location>
</feature>
<dbReference type="GO" id="GO:0004125">
    <property type="term" value="F:L-seryl-tRNA(Sec) selenium transferase activity"/>
    <property type="evidence" value="ECO:0007669"/>
    <property type="project" value="UniProtKB-UniRule"/>
</dbReference>
<comment type="pathway">
    <text evidence="8">Aminoacyl-tRNA biosynthesis; selenocysteinyl-tRNA(Sec) biosynthesis; selenocysteinyl-tRNA(Sec) from L-seryl-tRNA(Sec) (bacterial route): step 1/1.</text>
</comment>
<dbReference type="GO" id="GO:0001717">
    <property type="term" value="P:conversion of seryl-tRNAsec to selenocys-tRNAsec"/>
    <property type="evidence" value="ECO:0007669"/>
    <property type="project" value="UniProtKB-UniRule"/>
</dbReference>
<evidence type="ECO:0000256" key="9">
    <source>
        <dbReference type="PIRSR" id="PIRSR618319-50"/>
    </source>
</evidence>
<evidence type="ECO:0000256" key="2">
    <source>
        <dbReference type="ARBA" id="ARBA00022490"/>
    </source>
</evidence>
<keyword evidence="5 8" id="KW-0648">Protein biosynthesis</keyword>
<gene>
    <name evidence="8 10" type="primary">selA</name>
    <name evidence="10" type="ORF">WPS_02940</name>
</gene>
<dbReference type="InterPro" id="IPR015424">
    <property type="entry name" value="PyrdxlP-dep_Trfase"/>
</dbReference>
<dbReference type="Gene3D" id="3.40.640.10">
    <property type="entry name" value="Type I PLP-dependent aspartate aminotransferase-like (Major domain)"/>
    <property type="match status" value="1"/>
</dbReference>
<dbReference type="AlphaFoldDB" id="A0AAN1XVJ6"/>
<sequence>MLLGAPTAKRHVVAALDAARAAEVTPPASAVVDDALVRLAGEAQRGLVGVLNGTGVLLHTNLGRAPLAAAALDAIAAAAGGASNLEFDLTTGTRGSRYERLDALLRAVTGAEASLVVNNCAAAVLLVLDTFARAPDGSAREVIVARGQLVEIGGGFRLPDVLARSGARLVEVGATNKVRIADYAHALSPRTALLMRAHPSNYRIEGFTEDVTAPELVALGARAGVPVIEDLGSGALEDVRPYGLPGERTVAEAVSDGVDLVTFSADKLLGGPQAGIIAGRRAAIARLRANPLLRALRVGSVTIAALGATLRLHVEGTVREQIPLYRMLATPIDALRARAEALVARVDGLDVHVAGHEGYAGGGTLPLAPLPSIALAWRPADGDVNAAAARLRAGDPPVVARIDGDAVAIDLRTIPPARDADLAAALLAAAR</sequence>
<dbReference type="InterPro" id="IPR015421">
    <property type="entry name" value="PyrdxlP-dep_Trfase_major"/>
</dbReference>
<comment type="subcellular location">
    <subcellularLocation>
        <location evidence="8">Cytoplasm</location>
    </subcellularLocation>
</comment>
<dbReference type="EMBL" id="AP025523">
    <property type="protein sequence ID" value="BDE05018.1"/>
    <property type="molecule type" value="Genomic_DNA"/>
</dbReference>
<dbReference type="PANTHER" id="PTHR32328:SF0">
    <property type="entry name" value="L-SERYL-TRNA(SEC) SELENIUM TRANSFERASE"/>
    <property type="match status" value="1"/>
</dbReference>
<accession>A0AAN1XVJ6</accession>
<protein>
    <recommendedName>
        <fullName evidence="8">L-seryl-tRNA(Sec) selenium transferase</fullName>
        <ecNumber evidence="8">2.9.1.1</ecNumber>
    </recommendedName>
    <alternativeName>
        <fullName evidence="8">Selenocysteine synthase</fullName>
        <shortName evidence="8">Sec synthase</shortName>
    </alternativeName>
    <alternativeName>
        <fullName evidence="8">Selenocysteinyl-tRNA(Sec) synthase</fullName>
    </alternativeName>
</protein>
<dbReference type="HAMAP" id="MF_00423">
    <property type="entry name" value="SelA"/>
    <property type="match status" value="1"/>
</dbReference>
<comment type="catalytic activity">
    <reaction evidence="8">
        <text>L-seryl-tRNA(Sec) + selenophosphate + H(+) = L-selenocysteinyl-tRNA(Sec) + phosphate</text>
        <dbReference type="Rhea" id="RHEA:22728"/>
        <dbReference type="Rhea" id="RHEA-COMP:9742"/>
        <dbReference type="Rhea" id="RHEA-COMP:9743"/>
        <dbReference type="ChEBI" id="CHEBI:15378"/>
        <dbReference type="ChEBI" id="CHEBI:16144"/>
        <dbReference type="ChEBI" id="CHEBI:43474"/>
        <dbReference type="ChEBI" id="CHEBI:78533"/>
        <dbReference type="ChEBI" id="CHEBI:78573"/>
        <dbReference type="EC" id="2.9.1.1"/>
    </reaction>
</comment>
<reference evidence="10 11" key="1">
    <citation type="journal article" date="2022" name="ISME Commun">
        <title>Vulcanimicrobium alpinus gen. nov. sp. nov., the first cultivated representative of the candidate phylum 'Eremiobacterota', is a metabolically versatile aerobic anoxygenic phototroph.</title>
        <authorList>
            <person name="Yabe S."/>
            <person name="Muto K."/>
            <person name="Abe K."/>
            <person name="Yokota A."/>
            <person name="Staudigel H."/>
            <person name="Tebo B.M."/>
        </authorList>
    </citation>
    <scope>NUCLEOTIDE SEQUENCE [LARGE SCALE GENOMIC DNA]</scope>
    <source>
        <strain evidence="10 11">WC8-2</strain>
    </source>
</reference>
<evidence type="ECO:0000256" key="3">
    <source>
        <dbReference type="ARBA" id="ARBA00022679"/>
    </source>
</evidence>
<evidence type="ECO:0000256" key="4">
    <source>
        <dbReference type="ARBA" id="ARBA00022898"/>
    </source>
</evidence>